<comment type="similarity">
    <text evidence="2">Belongs to the engrailed homeobox family.</text>
</comment>
<dbReference type="EMBL" id="JAGTJQ010000008">
    <property type="protein sequence ID" value="KAH7026568.1"/>
    <property type="molecule type" value="Genomic_DNA"/>
</dbReference>
<name>A0A9P8Y0P3_9PEZI</name>
<dbReference type="Proteomes" id="UP000756346">
    <property type="component" value="Unassembled WGS sequence"/>
</dbReference>
<keyword evidence="5 6" id="KW-0539">Nucleus</keyword>
<dbReference type="GO" id="GO:0000981">
    <property type="term" value="F:DNA-binding transcription factor activity, RNA polymerase II-specific"/>
    <property type="evidence" value="ECO:0007669"/>
    <property type="project" value="InterPro"/>
</dbReference>
<evidence type="ECO:0000256" key="8">
    <source>
        <dbReference type="SAM" id="MobiDB-lite"/>
    </source>
</evidence>
<dbReference type="Pfam" id="PF00046">
    <property type="entry name" value="Homeodomain"/>
    <property type="match status" value="1"/>
</dbReference>
<dbReference type="GO" id="GO:0016586">
    <property type="term" value="C:RSC-type complex"/>
    <property type="evidence" value="ECO:0007669"/>
    <property type="project" value="TreeGrafter"/>
</dbReference>
<feature type="compositionally biased region" description="Basic and acidic residues" evidence="8">
    <location>
        <begin position="119"/>
        <end position="138"/>
    </location>
</feature>
<dbReference type="InterPro" id="IPR001356">
    <property type="entry name" value="HD"/>
</dbReference>
<comment type="caution">
    <text evidence="10">The sequence shown here is derived from an EMBL/GenBank/DDBJ whole genome shotgun (WGS) entry which is preliminary data.</text>
</comment>
<evidence type="ECO:0000256" key="2">
    <source>
        <dbReference type="ARBA" id="ARBA00010896"/>
    </source>
</evidence>
<evidence type="ECO:0000256" key="6">
    <source>
        <dbReference type="PROSITE-ProRule" id="PRU00108"/>
    </source>
</evidence>
<keyword evidence="11" id="KW-1185">Reference proteome</keyword>
<dbReference type="InterPro" id="IPR050720">
    <property type="entry name" value="Engrailed_Homeobox_TFs"/>
</dbReference>
<evidence type="ECO:0000259" key="9">
    <source>
        <dbReference type="PROSITE" id="PS50071"/>
    </source>
</evidence>
<dbReference type="RefSeq" id="XP_046009785.1">
    <property type="nucleotide sequence ID" value="XM_046148646.1"/>
</dbReference>
<evidence type="ECO:0000256" key="4">
    <source>
        <dbReference type="ARBA" id="ARBA00023155"/>
    </source>
</evidence>
<protein>
    <recommendedName>
        <fullName evidence="9">Homeobox domain-containing protein</fullName>
    </recommendedName>
</protein>
<evidence type="ECO:0000256" key="3">
    <source>
        <dbReference type="ARBA" id="ARBA00023125"/>
    </source>
</evidence>
<dbReference type="PANTHER" id="PTHR24341:SF6">
    <property type="entry name" value="HOMEOBOX PROTEIN INVECTED"/>
    <property type="match status" value="1"/>
</dbReference>
<dbReference type="OrthoDB" id="6159439at2759"/>
<accession>A0A9P8Y0P3</accession>
<evidence type="ECO:0000256" key="7">
    <source>
        <dbReference type="RuleBase" id="RU000682"/>
    </source>
</evidence>
<evidence type="ECO:0000313" key="11">
    <source>
        <dbReference type="Proteomes" id="UP000756346"/>
    </source>
</evidence>
<feature type="region of interest" description="Disordered" evidence="8">
    <location>
        <begin position="53"/>
        <end position="75"/>
    </location>
</feature>
<gene>
    <name evidence="10" type="ORF">B0I36DRAFT_160100</name>
</gene>
<evidence type="ECO:0000313" key="10">
    <source>
        <dbReference type="EMBL" id="KAH7026568.1"/>
    </source>
</evidence>
<organism evidence="10 11">
    <name type="scientific">Microdochium trichocladiopsis</name>
    <dbReference type="NCBI Taxonomy" id="1682393"/>
    <lineage>
        <taxon>Eukaryota</taxon>
        <taxon>Fungi</taxon>
        <taxon>Dikarya</taxon>
        <taxon>Ascomycota</taxon>
        <taxon>Pezizomycotina</taxon>
        <taxon>Sordariomycetes</taxon>
        <taxon>Xylariomycetidae</taxon>
        <taxon>Xylariales</taxon>
        <taxon>Microdochiaceae</taxon>
        <taxon>Microdochium</taxon>
    </lineage>
</organism>
<dbReference type="SMART" id="SM00389">
    <property type="entry name" value="HOX"/>
    <property type="match status" value="1"/>
</dbReference>
<feature type="region of interest" description="Disordered" evidence="8">
    <location>
        <begin position="349"/>
        <end position="377"/>
    </location>
</feature>
<dbReference type="PROSITE" id="PS00027">
    <property type="entry name" value="HOMEOBOX_1"/>
    <property type="match status" value="1"/>
</dbReference>
<dbReference type="AlphaFoldDB" id="A0A9P8Y0P3"/>
<dbReference type="InterPro" id="IPR017970">
    <property type="entry name" value="Homeobox_CS"/>
</dbReference>
<dbReference type="InterPro" id="IPR009057">
    <property type="entry name" value="Homeodomain-like_sf"/>
</dbReference>
<dbReference type="SUPFAM" id="SSF46689">
    <property type="entry name" value="Homeodomain-like"/>
    <property type="match status" value="1"/>
</dbReference>
<keyword evidence="4 6" id="KW-0371">Homeobox</keyword>
<feature type="DNA-binding region" description="Homeobox" evidence="6">
    <location>
        <begin position="64"/>
        <end position="123"/>
    </location>
</feature>
<sequence>MNMQYGTPSGFGPIFNFPGNPGTGYQYSETQFSGHPGFGLQYLYPFQDQRSQLMSEHSAVGDSKSESKPRLSKEEVDKLEKIFQENPKPSSSVKAQLADELGLERPRINNWFQNRRAKAKQEKRQEEYEARRMAEKDLSSSSTPLSHDENATAGARPSYFAEPVPQRMNPSTALFPDFEPVEEEGSADGAAADDYAKDFSSHNEMALEGSRAPFQSLPALDMQAAHVQMSSFSPESISSPNFASSSTANYPAFMNTGTTLQQMKDSAVTPNHGLPSPEEDDTVSEAALRAQYNRLQTRSYSTSMASPAHGELIMPRSFGADALDSFKSPPPPANLASRRKIPRPVALQTASLKSRALGPGTTPKTVLDGSRRLDPSSPATAMRRIVSATGNMPGRIQKSTATPRSPMFFGRNSEALLQYHTRSPASSVGPLTSPFSAAPTTPMTPAVLGMQPAAEPAVNTTVDDDAFLMDSNTPMGLPGDFRANIKTPPGTPGLIMHSAAHFPLQNFASNSDLVDQPLLTPFFQSGFPDLHTREMPSYVDLSGSSLPATPLYPNMSMVGQTSLAAQTHGATQFDWDANESVTSSRSSPDLSRSHIHFIQNMTPNDYSIHDR</sequence>
<dbReference type="PANTHER" id="PTHR24341">
    <property type="entry name" value="HOMEOBOX PROTEIN ENGRAILED"/>
    <property type="match status" value="1"/>
</dbReference>
<keyword evidence="3 6" id="KW-0238">DNA-binding</keyword>
<dbReference type="GeneID" id="70178192"/>
<dbReference type="CDD" id="cd00086">
    <property type="entry name" value="homeodomain"/>
    <property type="match status" value="1"/>
</dbReference>
<feature type="region of interest" description="Disordered" evidence="8">
    <location>
        <begin position="112"/>
        <end position="165"/>
    </location>
</feature>
<evidence type="ECO:0000256" key="1">
    <source>
        <dbReference type="ARBA" id="ARBA00004123"/>
    </source>
</evidence>
<feature type="compositionally biased region" description="Basic and acidic residues" evidence="8">
    <location>
        <begin position="63"/>
        <end position="75"/>
    </location>
</feature>
<dbReference type="PROSITE" id="PS50071">
    <property type="entry name" value="HOMEOBOX_2"/>
    <property type="match status" value="1"/>
</dbReference>
<reference evidence="10" key="1">
    <citation type="journal article" date="2021" name="Nat. Commun.">
        <title>Genetic determinants of endophytism in the Arabidopsis root mycobiome.</title>
        <authorList>
            <person name="Mesny F."/>
            <person name="Miyauchi S."/>
            <person name="Thiergart T."/>
            <person name="Pickel B."/>
            <person name="Atanasova L."/>
            <person name="Karlsson M."/>
            <person name="Huettel B."/>
            <person name="Barry K.W."/>
            <person name="Haridas S."/>
            <person name="Chen C."/>
            <person name="Bauer D."/>
            <person name="Andreopoulos W."/>
            <person name="Pangilinan J."/>
            <person name="LaButti K."/>
            <person name="Riley R."/>
            <person name="Lipzen A."/>
            <person name="Clum A."/>
            <person name="Drula E."/>
            <person name="Henrissat B."/>
            <person name="Kohler A."/>
            <person name="Grigoriev I.V."/>
            <person name="Martin F.M."/>
            <person name="Hacquard S."/>
        </authorList>
    </citation>
    <scope>NUCLEOTIDE SEQUENCE</scope>
    <source>
        <strain evidence="10">MPI-CAGE-CH-0230</strain>
    </source>
</reference>
<dbReference type="GO" id="GO:0003677">
    <property type="term" value="F:DNA binding"/>
    <property type="evidence" value="ECO:0007669"/>
    <property type="project" value="UniProtKB-UniRule"/>
</dbReference>
<evidence type="ECO:0000256" key="5">
    <source>
        <dbReference type="ARBA" id="ARBA00023242"/>
    </source>
</evidence>
<comment type="subcellular location">
    <subcellularLocation>
        <location evidence="1 6 7">Nucleus</location>
    </subcellularLocation>
</comment>
<dbReference type="Gene3D" id="1.10.10.60">
    <property type="entry name" value="Homeodomain-like"/>
    <property type="match status" value="1"/>
</dbReference>
<feature type="domain" description="Homeobox" evidence="9">
    <location>
        <begin position="62"/>
        <end position="122"/>
    </location>
</feature>
<proteinExistence type="inferred from homology"/>